<dbReference type="Proteomes" id="UP000625551">
    <property type="component" value="Unassembled WGS sequence"/>
</dbReference>
<protein>
    <recommendedName>
        <fullName evidence="3">Lipoprotein</fullName>
    </recommendedName>
</protein>
<reference evidence="1 2" key="1">
    <citation type="submission" date="2020-09" db="EMBL/GenBank/DDBJ databases">
        <title>Genome sequencing and assembly of Pontibacter sp.</title>
        <authorList>
            <person name="Chhetri G."/>
        </authorList>
    </citation>
    <scope>NUCLEOTIDE SEQUENCE [LARGE SCALE GENOMIC DNA]</scope>
    <source>
        <strain evidence="1 2">JH31</strain>
    </source>
</reference>
<organism evidence="1 2">
    <name type="scientific">Pontibacter aquaedesilientis</name>
    <dbReference type="NCBI Taxonomy" id="2766980"/>
    <lineage>
        <taxon>Bacteria</taxon>
        <taxon>Pseudomonadati</taxon>
        <taxon>Bacteroidota</taxon>
        <taxon>Cytophagia</taxon>
        <taxon>Cytophagales</taxon>
        <taxon>Hymenobacteraceae</taxon>
        <taxon>Pontibacter</taxon>
    </lineage>
</organism>
<evidence type="ECO:0000313" key="2">
    <source>
        <dbReference type="Proteomes" id="UP000625551"/>
    </source>
</evidence>
<keyword evidence="2" id="KW-1185">Reference proteome</keyword>
<dbReference type="RefSeq" id="WP_191183641.1">
    <property type="nucleotide sequence ID" value="NZ_JACXAJ010000003.1"/>
</dbReference>
<accession>A0ABR7XGV0</accession>
<evidence type="ECO:0000313" key="1">
    <source>
        <dbReference type="EMBL" id="MBD1397493.1"/>
    </source>
</evidence>
<gene>
    <name evidence="1" type="ORF">H9Q13_09970</name>
</gene>
<comment type="caution">
    <text evidence="1">The sequence shown here is derived from an EMBL/GenBank/DDBJ whole genome shotgun (WGS) entry which is preliminary data.</text>
</comment>
<dbReference type="EMBL" id="JACXAJ010000003">
    <property type="protein sequence ID" value="MBD1397493.1"/>
    <property type="molecule type" value="Genomic_DNA"/>
</dbReference>
<evidence type="ECO:0008006" key="3">
    <source>
        <dbReference type="Google" id="ProtNLM"/>
    </source>
</evidence>
<sequence>MKNIVLILFLAMLSNGCKHEVNDEASDKEPAKVSSDHNRVSAIKVMDNYERGIVKSFLSEVSDGSVIDEMKVPASKVDIVYMEYSPAKDNTRLTGVSAPTEFEALLSKDTLYLKFFERSAFTEAGVRVKVVSSNFSISNYLVKDHSEIFHEEMITPQPYAIIENYVREMEPQKQSISLNKKKYEVGDTILGEIYYEGRQDFNVLYAKGQFSGIVREGKQLILTPTKKY</sequence>
<proteinExistence type="predicted"/>
<name>A0ABR7XGV0_9BACT</name>